<comment type="similarity">
    <text evidence="1">Belongs to the argonaute family. Long pAgo subfamily.</text>
</comment>
<keyword evidence="6" id="KW-1185">Reference proteome</keyword>
<evidence type="ECO:0000259" key="4">
    <source>
        <dbReference type="SMART" id="SM00950"/>
    </source>
</evidence>
<dbReference type="SUPFAM" id="SSF53098">
    <property type="entry name" value="Ribonuclease H-like"/>
    <property type="match status" value="1"/>
</dbReference>
<dbReference type="InterPro" id="IPR012337">
    <property type="entry name" value="RNaseH-like_sf"/>
</dbReference>
<accession>A0ABR8HKV3</accession>
<dbReference type="InterPro" id="IPR036397">
    <property type="entry name" value="RNaseH_sf"/>
</dbReference>
<feature type="region of interest" description="Disordered" evidence="3">
    <location>
        <begin position="783"/>
        <end position="802"/>
    </location>
</feature>
<organism evidence="5 6">
    <name type="scientific">Nostoc punctiforme FACHB-252</name>
    <dbReference type="NCBI Taxonomy" id="1357509"/>
    <lineage>
        <taxon>Bacteria</taxon>
        <taxon>Bacillati</taxon>
        <taxon>Cyanobacteriota</taxon>
        <taxon>Cyanophyceae</taxon>
        <taxon>Nostocales</taxon>
        <taxon>Nostocaceae</taxon>
        <taxon>Nostoc</taxon>
    </lineage>
</organism>
<protein>
    <recommendedName>
        <fullName evidence="2">Protein argonaute</fullName>
    </recommendedName>
</protein>
<feature type="domain" description="Piwi" evidence="4">
    <location>
        <begin position="477"/>
        <end position="770"/>
    </location>
</feature>
<gene>
    <name evidence="5" type="ORF">H6G94_35735</name>
</gene>
<dbReference type="Gene3D" id="3.30.420.10">
    <property type="entry name" value="Ribonuclease H-like superfamily/Ribonuclease H"/>
    <property type="match status" value="1"/>
</dbReference>
<evidence type="ECO:0000256" key="2">
    <source>
        <dbReference type="ARBA" id="ARBA00035032"/>
    </source>
</evidence>
<evidence type="ECO:0000256" key="3">
    <source>
        <dbReference type="SAM" id="MobiDB-lite"/>
    </source>
</evidence>
<dbReference type="Proteomes" id="UP000606396">
    <property type="component" value="Unassembled WGS sequence"/>
</dbReference>
<sequence>MVIESNVFPFLNLAELTTRYRLYEIRGLKRHAEYYQNQQNLIHSLSYLLKHPVTIIEHDDKPYLVLSDDAPDPPERFQIIRGIVYFKSTGKTLTLDYSLRNPQNDKICWRFLHFMVQSSLFGNAQLWQSSAGKPFFEKVPYQKFGAISMFRGFSVRPFFMESGEIGLCVDVQHKFISQYSLPSYLTEQSFQQYKAKHCIYHYGHQWYEIQLSELSDLNAMEERVPDGNNWIPLLDYIIKNSRKPIPEDLASISQDAAVVHYFNNQNQDRAAIAALCYLVYDTTDPAVQKYHSHTILKPETRYYAINQLVEKYLQEIKFGNIKLKVACIPEQVSQKKFTLPDYRFGNNYCLSVRGTEGVTQVTLEQLGRKRLELLSSPNAGVYVQEPFDRQYFLLPQTVGESFGSEFVQDLTKTINQIYPAGGGYKPQIIYYPDRGFRTYIEQGRAILKTVEEQQLQPGYGVVMLNCTPTFARQHDPLAALVVRELKHYDLYVATIHSKTGKDCYELKYDKNGQPFYAARPQKRGKLLGYLRAVALNKVLLTNERWPFVLNTPLHADVIIGIDVKHHTAGYIVYNKDGSRIWTLPPVTSKQQEQLSKEQITACLIKILTEEAEQANYPLLNIVIHRDGREYDCEIEGARQAIAVLKTQGILLEDANLTILEISKSAPTSLRLFDVISKKDENINNPSIGFYRIINNDGYLCATGQPFSKQGTVKPLHVRYVEGTLSFELCLEDIYYLTALTWTKPDDCSRYPITTKLNDRRLSEDASEYDEDALRFDFSEDIEFETMSDENADSDPASEEIRS</sequence>
<evidence type="ECO:0000256" key="1">
    <source>
        <dbReference type="ARBA" id="ARBA00035012"/>
    </source>
</evidence>
<dbReference type="SMART" id="SM00950">
    <property type="entry name" value="Piwi"/>
    <property type="match status" value="1"/>
</dbReference>
<comment type="caution">
    <text evidence="5">The sequence shown here is derived from an EMBL/GenBank/DDBJ whole genome shotgun (WGS) entry which is preliminary data.</text>
</comment>
<dbReference type="EMBL" id="JACJTC010000058">
    <property type="protein sequence ID" value="MBD2616511.1"/>
    <property type="molecule type" value="Genomic_DNA"/>
</dbReference>
<proteinExistence type="inferred from homology"/>
<evidence type="ECO:0000313" key="5">
    <source>
        <dbReference type="EMBL" id="MBD2616511.1"/>
    </source>
</evidence>
<reference evidence="5 6" key="1">
    <citation type="journal article" date="2020" name="ISME J.">
        <title>Comparative genomics reveals insights into cyanobacterial evolution and habitat adaptation.</title>
        <authorList>
            <person name="Chen M.Y."/>
            <person name="Teng W.K."/>
            <person name="Zhao L."/>
            <person name="Hu C.X."/>
            <person name="Zhou Y.K."/>
            <person name="Han B.P."/>
            <person name="Song L.R."/>
            <person name="Shu W.S."/>
        </authorList>
    </citation>
    <scope>NUCLEOTIDE SEQUENCE [LARGE SCALE GENOMIC DNA]</scope>
    <source>
        <strain evidence="5 6">FACHB-252</strain>
    </source>
</reference>
<dbReference type="InterPro" id="IPR003165">
    <property type="entry name" value="Piwi"/>
</dbReference>
<name>A0ABR8HKV3_NOSPU</name>
<evidence type="ECO:0000313" key="6">
    <source>
        <dbReference type="Proteomes" id="UP000606396"/>
    </source>
</evidence>
<dbReference type="RefSeq" id="WP_190952935.1">
    <property type="nucleotide sequence ID" value="NZ_JACJTC010000058.1"/>
</dbReference>